<proteinExistence type="predicted"/>
<evidence type="ECO:0000313" key="2">
    <source>
        <dbReference type="EMBL" id="CAD5208758.1"/>
    </source>
</evidence>
<evidence type="ECO:0000313" key="4">
    <source>
        <dbReference type="Proteomes" id="UP000095284"/>
    </source>
</evidence>
<dbReference type="Proteomes" id="UP000582659">
    <property type="component" value="Unassembled WGS sequence"/>
</dbReference>
<keyword evidence="1" id="KW-0812">Transmembrane</keyword>
<evidence type="ECO:0000256" key="1">
    <source>
        <dbReference type="SAM" id="Phobius"/>
    </source>
</evidence>
<accession>A0A1I7RLN4</accession>
<gene>
    <name evidence="2" type="ORF">BXYJ_LOCUS994</name>
</gene>
<evidence type="ECO:0000313" key="6">
    <source>
        <dbReference type="WBParaSite" id="BXY_0161900.1"/>
    </source>
</evidence>
<dbReference type="WBParaSite" id="BXY_0161900.1">
    <property type="protein sequence ID" value="BXY_0161900.1"/>
    <property type="gene ID" value="BXY_0161900"/>
</dbReference>
<sequence length="66" mass="7860">MFAALFQSLQEATQLTWAIVILSMFVLSCILTWYCTWRCRHEGHSYVLDPNRQRNGNKKTSREFYV</sequence>
<name>A0A1I7RLN4_BURXY</name>
<reference evidence="3" key="2">
    <citation type="submission" date="2020-08" db="EMBL/GenBank/DDBJ databases">
        <authorList>
            <person name="Kikuchi T."/>
        </authorList>
    </citation>
    <scope>NUCLEOTIDE SEQUENCE</scope>
    <source>
        <strain evidence="2">Ka4C1</strain>
    </source>
</reference>
<dbReference type="Proteomes" id="UP000095284">
    <property type="component" value="Unplaced"/>
</dbReference>
<dbReference type="Proteomes" id="UP000659654">
    <property type="component" value="Unassembled WGS sequence"/>
</dbReference>
<protein>
    <submittedName>
        <fullName evidence="2">(pine wood nematode) hypothetical protein</fullName>
    </submittedName>
</protein>
<dbReference type="SMR" id="A0A1I7RLN4"/>
<dbReference type="OrthoDB" id="5773794at2759"/>
<reference evidence="6" key="1">
    <citation type="submission" date="2016-11" db="UniProtKB">
        <authorList>
            <consortium name="WormBaseParasite"/>
        </authorList>
    </citation>
    <scope>IDENTIFICATION</scope>
</reference>
<evidence type="ECO:0000313" key="3">
    <source>
        <dbReference type="EMBL" id="CAG9082780.1"/>
    </source>
</evidence>
<keyword evidence="1" id="KW-0472">Membrane</keyword>
<keyword evidence="5" id="KW-1185">Reference proteome</keyword>
<feature type="transmembrane region" description="Helical" evidence="1">
    <location>
        <begin position="15"/>
        <end position="35"/>
    </location>
</feature>
<organism evidence="4 6">
    <name type="scientific">Bursaphelenchus xylophilus</name>
    <name type="common">Pinewood nematode worm</name>
    <name type="synonym">Aphelenchoides xylophilus</name>
    <dbReference type="NCBI Taxonomy" id="6326"/>
    <lineage>
        <taxon>Eukaryota</taxon>
        <taxon>Metazoa</taxon>
        <taxon>Ecdysozoa</taxon>
        <taxon>Nematoda</taxon>
        <taxon>Chromadorea</taxon>
        <taxon>Rhabditida</taxon>
        <taxon>Tylenchina</taxon>
        <taxon>Tylenchomorpha</taxon>
        <taxon>Aphelenchoidea</taxon>
        <taxon>Aphelenchoididae</taxon>
        <taxon>Bursaphelenchus</taxon>
    </lineage>
</organism>
<dbReference type="EMBL" id="CAJFDI010000001">
    <property type="protein sequence ID" value="CAD5208758.1"/>
    <property type="molecule type" value="Genomic_DNA"/>
</dbReference>
<evidence type="ECO:0000313" key="5">
    <source>
        <dbReference type="Proteomes" id="UP000659654"/>
    </source>
</evidence>
<dbReference type="EMBL" id="CAJFCV020000001">
    <property type="protein sequence ID" value="CAG9082780.1"/>
    <property type="molecule type" value="Genomic_DNA"/>
</dbReference>
<dbReference type="AlphaFoldDB" id="A0A1I7RLN4"/>
<keyword evidence="1" id="KW-1133">Transmembrane helix</keyword>